<protein>
    <submittedName>
        <fullName evidence="2">Uncharacterized protein</fullName>
    </submittedName>
</protein>
<evidence type="ECO:0000313" key="2">
    <source>
        <dbReference type="EMBL" id="HIU65379.1"/>
    </source>
</evidence>
<accession>A0A9D1MRY7</accession>
<feature type="transmembrane region" description="Helical" evidence="1">
    <location>
        <begin position="211"/>
        <end position="244"/>
    </location>
</feature>
<evidence type="ECO:0000313" key="3">
    <source>
        <dbReference type="Proteomes" id="UP000824142"/>
    </source>
</evidence>
<gene>
    <name evidence="2" type="ORF">IAC63_01940</name>
</gene>
<dbReference type="AlphaFoldDB" id="A0A9D1MRY7"/>
<feature type="transmembrane region" description="Helical" evidence="1">
    <location>
        <begin position="256"/>
        <end position="275"/>
    </location>
</feature>
<keyword evidence="1" id="KW-1133">Transmembrane helix</keyword>
<feature type="transmembrane region" description="Helical" evidence="1">
    <location>
        <begin position="44"/>
        <end position="63"/>
    </location>
</feature>
<feature type="transmembrane region" description="Helical" evidence="1">
    <location>
        <begin position="155"/>
        <end position="175"/>
    </location>
</feature>
<feature type="transmembrane region" description="Helical" evidence="1">
    <location>
        <begin position="117"/>
        <end position="143"/>
    </location>
</feature>
<dbReference type="Proteomes" id="UP000824142">
    <property type="component" value="Unassembled WGS sequence"/>
</dbReference>
<evidence type="ECO:0000256" key="1">
    <source>
        <dbReference type="SAM" id="Phobius"/>
    </source>
</evidence>
<name>A0A9D1MRY7_9PROT</name>
<proteinExistence type="predicted"/>
<organism evidence="2 3">
    <name type="scientific">Candidatus Enterousia avicola</name>
    <dbReference type="NCBI Taxonomy" id="2840787"/>
    <lineage>
        <taxon>Bacteria</taxon>
        <taxon>Pseudomonadati</taxon>
        <taxon>Pseudomonadota</taxon>
        <taxon>Alphaproteobacteria</taxon>
        <taxon>Candidatus Enterousia</taxon>
    </lineage>
</organism>
<feature type="transmembrane region" description="Helical" evidence="1">
    <location>
        <begin position="75"/>
        <end position="97"/>
    </location>
</feature>
<sequence>MSINQKSLLSWLVWTPLKFSVLALVLLFLFIFALYMIYPDASNMLIALTTLVGIICAAACIYHKLPKKNMDQKSFIALTNLQMLVVSTAFIIAMLLINEYKDVIVMRFWLMNYQINASVLAIATLIAVFFLYLIGIFVTSLYAKYSRCREMGISAWKIILSMPFGFSLLWAPGYLLKDQNKSTPAVSIHSKWYSKITEKIINNQLYTVFSFIIMVVYSGFFYGFNASFITLASVLIFAIWFKISGLSSFRQQQKKLYSYTSIILNILVLIGIIGYSSLQHAPDVTVNISDIETVETTN</sequence>
<feature type="transmembrane region" description="Helical" evidence="1">
    <location>
        <begin position="12"/>
        <end position="38"/>
    </location>
</feature>
<keyword evidence="1" id="KW-0472">Membrane</keyword>
<dbReference type="EMBL" id="DVNO01000014">
    <property type="protein sequence ID" value="HIU65379.1"/>
    <property type="molecule type" value="Genomic_DNA"/>
</dbReference>
<reference evidence="2" key="2">
    <citation type="journal article" date="2021" name="PeerJ">
        <title>Extensive microbial diversity within the chicken gut microbiome revealed by metagenomics and culture.</title>
        <authorList>
            <person name="Gilroy R."/>
            <person name="Ravi A."/>
            <person name="Getino M."/>
            <person name="Pursley I."/>
            <person name="Horton D.L."/>
            <person name="Alikhan N.F."/>
            <person name="Baker D."/>
            <person name="Gharbi K."/>
            <person name="Hall N."/>
            <person name="Watson M."/>
            <person name="Adriaenssens E.M."/>
            <person name="Foster-Nyarko E."/>
            <person name="Jarju S."/>
            <person name="Secka A."/>
            <person name="Antonio M."/>
            <person name="Oren A."/>
            <person name="Chaudhuri R.R."/>
            <person name="La Ragione R."/>
            <person name="Hildebrand F."/>
            <person name="Pallen M.J."/>
        </authorList>
    </citation>
    <scope>NUCLEOTIDE SEQUENCE</scope>
    <source>
        <strain evidence="2">CHK136-897</strain>
    </source>
</reference>
<comment type="caution">
    <text evidence="2">The sequence shown here is derived from an EMBL/GenBank/DDBJ whole genome shotgun (WGS) entry which is preliminary data.</text>
</comment>
<keyword evidence="1" id="KW-0812">Transmembrane</keyword>
<reference evidence="2" key="1">
    <citation type="submission" date="2020-10" db="EMBL/GenBank/DDBJ databases">
        <authorList>
            <person name="Gilroy R."/>
        </authorList>
    </citation>
    <scope>NUCLEOTIDE SEQUENCE</scope>
    <source>
        <strain evidence="2">CHK136-897</strain>
    </source>
</reference>